<feature type="domain" description="C2" evidence="2">
    <location>
        <begin position="564"/>
        <end position="691"/>
    </location>
</feature>
<dbReference type="EMBL" id="DF142863">
    <property type="protein sequence ID" value="GAA47982.1"/>
    <property type="molecule type" value="Genomic_DNA"/>
</dbReference>
<dbReference type="PANTHER" id="PTHR45716">
    <property type="entry name" value="BITESIZE, ISOFORM I"/>
    <property type="match status" value="1"/>
</dbReference>
<feature type="region of interest" description="Disordered" evidence="1">
    <location>
        <begin position="245"/>
        <end position="305"/>
    </location>
</feature>
<organism evidence="3 4">
    <name type="scientific">Clonorchis sinensis</name>
    <name type="common">Chinese liver fluke</name>
    <dbReference type="NCBI Taxonomy" id="79923"/>
    <lineage>
        <taxon>Eukaryota</taxon>
        <taxon>Metazoa</taxon>
        <taxon>Spiralia</taxon>
        <taxon>Lophotrochozoa</taxon>
        <taxon>Platyhelminthes</taxon>
        <taxon>Trematoda</taxon>
        <taxon>Digenea</taxon>
        <taxon>Opisthorchiida</taxon>
        <taxon>Opisthorchiata</taxon>
        <taxon>Opisthorchiidae</taxon>
        <taxon>Clonorchis</taxon>
    </lineage>
</organism>
<feature type="compositionally biased region" description="Basic and acidic residues" evidence="1">
    <location>
        <begin position="292"/>
        <end position="305"/>
    </location>
</feature>
<reference evidence="3" key="1">
    <citation type="journal article" date="2011" name="Genome Biol.">
        <title>The draft genome of the carcinogenic human liver fluke Clonorchis sinensis.</title>
        <authorList>
            <person name="Wang X."/>
            <person name="Chen W."/>
            <person name="Huang Y."/>
            <person name="Sun J."/>
            <person name="Men J."/>
            <person name="Liu H."/>
            <person name="Luo F."/>
            <person name="Guo L."/>
            <person name="Lv X."/>
            <person name="Deng C."/>
            <person name="Zhou C."/>
            <person name="Fan Y."/>
            <person name="Li X."/>
            <person name="Huang L."/>
            <person name="Hu Y."/>
            <person name="Liang C."/>
            <person name="Hu X."/>
            <person name="Xu J."/>
            <person name="Yu X."/>
        </authorList>
    </citation>
    <scope>NUCLEOTIDE SEQUENCE [LARGE SCALE GENOMIC DNA]</scope>
    <source>
        <strain evidence="3">Henan</strain>
    </source>
</reference>
<proteinExistence type="predicted"/>
<dbReference type="InterPro" id="IPR035892">
    <property type="entry name" value="C2_domain_sf"/>
</dbReference>
<gene>
    <name evidence="3" type="ORF">CLF_101045</name>
</gene>
<dbReference type="GO" id="GO:0070382">
    <property type="term" value="C:exocytic vesicle"/>
    <property type="evidence" value="ECO:0007669"/>
    <property type="project" value="TreeGrafter"/>
</dbReference>
<dbReference type="InterPro" id="IPR011011">
    <property type="entry name" value="Znf_FYVE_PHD"/>
</dbReference>
<dbReference type="SUPFAM" id="SSF57903">
    <property type="entry name" value="FYVE/PHD zinc finger"/>
    <property type="match status" value="1"/>
</dbReference>
<evidence type="ECO:0000313" key="4">
    <source>
        <dbReference type="Proteomes" id="UP000008909"/>
    </source>
</evidence>
<evidence type="ECO:0000256" key="1">
    <source>
        <dbReference type="SAM" id="MobiDB-lite"/>
    </source>
</evidence>
<protein>
    <submittedName>
        <fullName evidence="3">Synaptotagmin-like protein 4</fullName>
    </submittedName>
</protein>
<evidence type="ECO:0000313" key="3">
    <source>
        <dbReference type="EMBL" id="GAA47982.1"/>
    </source>
</evidence>
<name>G7Y4U6_CLOSI</name>
<dbReference type="GO" id="GO:0006887">
    <property type="term" value="P:exocytosis"/>
    <property type="evidence" value="ECO:0007669"/>
    <property type="project" value="TreeGrafter"/>
</dbReference>
<dbReference type="Gene3D" id="2.60.40.150">
    <property type="entry name" value="C2 domain"/>
    <property type="match status" value="2"/>
</dbReference>
<dbReference type="GO" id="GO:0042043">
    <property type="term" value="F:neurexin family protein binding"/>
    <property type="evidence" value="ECO:0007669"/>
    <property type="project" value="TreeGrafter"/>
</dbReference>
<dbReference type="InterPro" id="IPR013083">
    <property type="entry name" value="Znf_RING/FYVE/PHD"/>
</dbReference>
<dbReference type="SUPFAM" id="SSF49562">
    <property type="entry name" value="C2 domain (Calcium/lipid-binding domain, CaLB)"/>
    <property type="match status" value="2"/>
</dbReference>
<reference key="2">
    <citation type="submission" date="2011-10" db="EMBL/GenBank/DDBJ databases">
        <title>The genome and transcriptome sequence of Clonorchis sinensis provide insights into the carcinogenic liver fluke.</title>
        <authorList>
            <person name="Wang X."/>
            <person name="Huang Y."/>
            <person name="Chen W."/>
            <person name="Liu H."/>
            <person name="Guo L."/>
            <person name="Chen Y."/>
            <person name="Luo F."/>
            <person name="Zhou W."/>
            <person name="Sun J."/>
            <person name="Mao Q."/>
            <person name="Liang P."/>
            <person name="Zhou C."/>
            <person name="Tian Y."/>
            <person name="Men J."/>
            <person name="Lv X."/>
            <person name="Huang L."/>
            <person name="Zhou J."/>
            <person name="Hu Y."/>
            <person name="Li R."/>
            <person name="Zhang F."/>
            <person name="Lei H."/>
            <person name="Li X."/>
            <person name="Hu X."/>
            <person name="Liang C."/>
            <person name="Xu J."/>
            <person name="Wu Z."/>
            <person name="Yu X."/>
        </authorList>
    </citation>
    <scope>NUCLEOTIDE SEQUENCE</scope>
    <source>
        <strain>Henan</strain>
    </source>
</reference>
<feature type="domain" description="C2" evidence="2">
    <location>
        <begin position="408"/>
        <end position="535"/>
    </location>
</feature>
<dbReference type="InterPro" id="IPR000008">
    <property type="entry name" value="C2_dom"/>
</dbReference>
<keyword evidence="4" id="KW-1185">Reference proteome</keyword>
<evidence type="ECO:0000259" key="2">
    <source>
        <dbReference type="PROSITE" id="PS50004"/>
    </source>
</evidence>
<dbReference type="CDD" id="cd00065">
    <property type="entry name" value="FYVE_like_SF"/>
    <property type="match status" value="1"/>
</dbReference>
<dbReference type="Gene3D" id="3.30.40.10">
    <property type="entry name" value="Zinc/RING finger domain, C3HC4 (zinc finger)"/>
    <property type="match status" value="1"/>
</dbReference>
<dbReference type="AlphaFoldDB" id="G7Y4U6"/>
<dbReference type="Proteomes" id="UP000008909">
    <property type="component" value="Unassembled WGS sequence"/>
</dbReference>
<dbReference type="PANTHER" id="PTHR45716:SF2">
    <property type="entry name" value="BITESIZE, ISOFORM I"/>
    <property type="match status" value="1"/>
</dbReference>
<feature type="compositionally biased region" description="Polar residues" evidence="1">
    <location>
        <begin position="259"/>
        <end position="276"/>
    </location>
</feature>
<accession>G7Y4U6</accession>
<dbReference type="PROSITE" id="PS50004">
    <property type="entry name" value="C2"/>
    <property type="match status" value="2"/>
</dbReference>
<sequence length="723" mass="82176">MTSAVKLTVKDISQTRWANQYDQLEKWINNHMPDGGLSPEEVDHIRSVMQKDQELKRTDADRICRLTGTFPYKLKPELMTAAVEEMRLKNPAVPGSGLVSLCAPVALDRLPQTPSGTSNLGTTSVNTPFFSLGGMTPTEIAKSVFTFKPKAKANWDNEGLCPFCYRAFTMFRKAFPCVQCHRGTCSRCATEVEKSVFLCKDCVDLARVLCKTGDWFAQYLAEKPATAVKPGVDDSNMENRRRRKSRFKFDGAGEPQNLEVPSTPESKSPVSPTNFRANPLLHDGNVVLHPRVQQERPSDRRVQYRPDKAVDGQRVSTNNEKKLSHQVKDKRYTISGAHEITPKNDQSMVGPPNLGRSKSQEQLYGVDQYEDAKSSKKTHVKSKTSKHSFKHHSLEHLNMYAYQSEVEIQGEVEFSMEYEAAIARLAIMVYEVRNLATDNKHTGKTHLYMKVFLQPYLESSTIKKITYKGDDQSPQFNQAVWYSVSPSELARYTVTMELWQKKKKKNKRGKADLFLGQVSMPLKDYKWNDTSRKRKQLTNKSAMETDEELPTYVGEIKVGLRFALYGDSQAAARKKNGDMMLEGELEVHILEATNLVSEFVGTNINAVTRASLVSNHQEFESYTTESIPKTNNPKWNTVIRFKEMIQKDLLNLALELSVMHQIMGRKNDHVLGGIRLCVPSNNPESQHKTWKDCTIEEAFLWSECIRKPDQLVSATLPLHKIFW</sequence>
<dbReference type="Pfam" id="PF00168">
    <property type="entry name" value="C2"/>
    <property type="match status" value="2"/>
</dbReference>
<feature type="compositionally biased region" description="Basic residues" evidence="1">
    <location>
        <begin position="375"/>
        <end position="389"/>
    </location>
</feature>
<feature type="region of interest" description="Disordered" evidence="1">
    <location>
        <begin position="370"/>
        <end position="389"/>
    </location>
</feature>
<dbReference type="SMART" id="SM00239">
    <property type="entry name" value="C2"/>
    <property type="match status" value="2"/>
</dbReference>
<dbReference type="GO" id="GO:0005886">
    <property type="term" value="C:plasma membrane"/>
    <property type="evidence" value="ECO:0007669"/>
    <property type="project" value="TreeGrafter"/>
</dbReference>